<keyword evidence="4" id="KW-0378">Hydrolase</keyword>
<feature type="domain" description="Spi protease inhibitor" evidence="6">
    <location>
        <begin position="64"/>
        <end position="154"/>
    </location>
</feature>
<evidence type="ECO:0000313" key="7">
    <source>
        <dbReference type="EMBL" id="KPQ17310.1"/>
    </source>
</evidence>
<proteinExistence type="inferred from homology"/>
<dbReference type="Pfam" id="PF01640">
    <property type="entry name" value="Peptidase_C10"/>
    <property type="match status" value="1"/>
</dbReference>
<evidence type="ECO:0000259" key="6">
    <source>
        <dbReference type="Pfam" id="PF13734"/>
    </source>
</evidence>
<dbReference type="Gene3D" id="3.90.70.50">
    <property type="entry name" value="Peptidase C10, streptopain"/>
    <property type="match status" value="2"/>
</dbReference>
<sequence>MKHLPPLVKQFKKLTFGIFILVVFSCQQFETNVPKVAIEENDIHYVDIDQAKMIARTIEFPVNQSFHKSTNQASRKSFDIEKLGAKKIKESKSPLGKNNKALYHIINYEGGGFVILSADDRLSPILAFSYDNSMPLIGEHEFPEGLADWYSNQKELVEFIRDNPNAEVSQSGDIGSTSGINFWDPCAIQRQITPANLSYDPCDPDGDGGCEDQYTQVSPLLSTAWDQGCDPTTGNGYNQLMPALSCSPQCGRAYVGCVAVAIAQVMRYHSHPQGYNYTSMPNNEGNIHNATLMADIFNAFPSSEHIILCNGTGIRYDDDHYASVMTDSFGYSSATQGTYNSSRVRSNLDLGRPVILGGGGSNGTNYGHMWVADGYLRAVYCSGQTLLKLHMNWGWNGQGNGLFNYDDFSVTIGNDTRSFNNNKYMIYNIIP</sequence>
<keyword evidence="3" id="KW-0732">Signal</keyword>
<reference evidence="7 8" key="1">
    <citation type="submission" date="2015-09" db="EMBL/GenBank/DDBJ databases">
        <title>Identification and resolution of microdiversity through metagenomic sequencing of parallel consortia.</title>
        <authorList>
            <person name="Nelson W.C."/>
            <person name="Romine M.F."/>
            <person name="Lindemann S.R."/>
        </authorList>
    </citation>
    <scope>NUCLEOTIDE SEQUENCE [LARGE SCALE GENOMIC DNA]</scope>
    <source>
        <strain evidence="7">HL-49</strain>
    </source>
</reference>
<organism evidence="7 8">
    <name type="scientific">Algoriphagus marincola HL-49</name>
    <dbReference type="NCBI Taxonomy" id="1305737"/>
    <lineage>
        <taxon>Bacteria</taxon>
        <taxon>Pseudomonadati</taxon>
        <taxon>Bacteroidota</taxon>
        <taxon>Cytophagia</taxon>
        <taxon>Cytophagales</taxon>
        <taxon>Cyclobacteriaceae</taxon>
        <taxon>Algoriphagus</taxon>
    </lineage>
</organism>
<accession>A0A0P7XL15</accession>
<evidence type="ECO:0000256" key="4">
    <source>
        <dbReference type="ARBA" id="ARBA00022801"/>
    </source>
</evidence>
<dbReference type="GO" id="GO:0008234">
    <property type="term" value="F:cysteine-type peptidase activity"/>
    <property type="evidence" value="ECO:0007669"/>
    <property type="project" value="UniProtKB-KW"/>
</dbReference>
<dbReference type="STRING" id="1305737.GCA_000526355_03609"/>
<keyword evidence="5" id="KW-0788">Thiol protease</keyword>
<keyword evidence="2" id="KW-0645">Protease</keyword>
<evidence type="ECO:0000256" key="3">
    <source>
        <dbReference type="ARBA" id="ARBA00022729"/>
    </source>
</evidence>
<comment type="caution">
    <text evidence="7">The sequence shown here is derived from an EMBL/GenBank/DDBJ whole genome shotgun (WGS) entry which is preliminary data.</text>
</comment>
<dbReference type="InterPro" id="IPR000200">
    <property type="entry name" value="Peptidase_C10"/>
</dbReference>
<evidence type="ECO:0000313" key="8">
    <source>
        <dbReference type="Proteomes" id="UP000050421"/>
    </source>
</evidence>
<dbReference type="SUPFAM" id="SSF54001">
    <property type="entry name" value="Cysteine proteinases"/>
    <property type="match status" value="1"/>
</dbReference>
<dbReference type="Proteomes" id="UP000050421">
    <property type="component" value="Unassembled WGS sequence"/>
</dbReference>
<dbReference type="Pfam" id="PF13734">
    <property type="entry name" value="Inhibitor_I69"/>
    <property type="match status" value="1"/>
</dbReference>
<gene>
    <name evidence="7" type="ORF">HLUCCX10_06700</name>
</gene>
<dbReference type="EMBL" id="LJXT01000032">
    <property type="protein sequence ID" value="KPQ17310.1"/>
    <property type="molecule type" value="Genomic_DNA"/>
</dbReference>
<comment type="similarity">
    <text evidence="1">Belongs to the peptidase C10 family.</text>
</comment>
<dbReference type="AlphaFoldDB" id="A0A0P7XL15"/>
<dbReference type="PROSITE" id="PS51257">
    <property type="entry name" value="PROKAR_LIPOPROTEIN"/>
    <property type="match status" value="1"/>
</dbReference>
<evidence type="ECO:0000256" key="2">
    <source>
        <dbReference type="ARBA" id="ARBA00022670"/>
    </source>
</evidence>
<dbReference type="PATRIC" id="fig|1305737.6.peg.2006"/>
<dbReference type="InterPro" id="IPR044934">
    <property type="entry name" value="Streptopain_sf"/>
</dbReference>
<dbReference type="GO" id="GO:0006508">
    <property type="term" value="P:proteolysis"/>
    <property type="evidence" value="ECO:0007669"/>
    <property type="project" value="UniProtKB-KW"/>
</dbReference>
<dbReference type="eggNOG" id="ENOG50309XW">
    <property type="taxonomic scope" value="Bacteria"/>
</dbReference>
<protein>
    <submittedName>
        <fullName evidence="7">Peptidase C10 family</fullName>
    </submittedName>
</protein>
<evidence type="ECO:0000256" key="1">
    <source>
        <dbReference type="ARBA" id="ARBA00009693"/>
    </source>
</evidence>
<dbReference type="InterPro" id="IPR038765">
    <property type="entry name" value="Papain-like_cys_pep_sf"/>
</dbReference>
<evidence type="ECO:0000256" key="5">
    <source>
        <dbReference type="ARBA" id="ARBA00022807"/>
    </source>
</evidence>
<dbReference type="OrthoDB" id="2235251at2"/>
<dbReference type="InterPro" id="IPR025896">
    <property type="entry name" value="Spi_Prtas-inh"/>
</dbReference>
<name>A0A0P7XL15_9BACT</name>